<evidence type="ECO:0000313" key="1">
    <source>
        <dbReference type="EMBL" id="SHH90415.1"/>
    </source>
</evidence>
<name>A0A1M5WS07_9FIRM</name>
<accession>A0A1M5WS07</accession>
<dbReference type="OrthoDB" id="2613492at2"/>
<proteinExistence type="predicted"/>
<keyword evidence="2" id="KW-1185">Reference proteome</keyword>
<reference evidence="2" key="1">
    <citation type="submission" date="2016-11" db="EMBL/GenBank/DDBJ databases">
        <authorList>
            <person name="Varghese N."/>
            <person name="Submissions S."/>
        </authorList>
    </citation>
    <scope>NUCLEOTIDE SEQUENCE [LARGE SCALE GENOMIC DNA]</scope>
    <source>
        <strain evidence="2">DSM 13643</strain>
    </source>
</reference>
<evidence type="ECO:0000313" key="2">
    <source>
        <dbReference type="Proteomes" id="UP000183967"/>
    </source>
</evidence>
<dbReference type="EMBL" id="FQXO01000141">
    <property type="protein sequence ID" value="SHH90415.1"/>
    <property type="molecule type" value="Genomic_DNA"/>
</dbReference>
<dbReference type="RefSeq" id="WP_073198168.1">
    <property type="nucleotide sequence ID" value="NZ_FQXO01000141.1"/>
</dbReference>
<dbReference type="Proteomes" id="UP000183967">
    <property type="component" value="Unassembled WGS sequence"/>
</dbReference>
<organism evidence="1 2">
    <name type="scientific">Caloranaerobacter azorensis DSM 13643</name>
    <dbReference type="NCBI Taxonomy" id="1121264"/>
    <lineage>
        <taxon>Bacteria</taxon>
        <taxon>Bacillati</taxon>
        <taxon>Bacillota</taxon>
        <taxon>Tissierellia</taxon>
        <taxon>Tissierellales</taxon>
        <taxon>Thermohalobacteraceae</taxon>
        <taxon>Caloranaerobacter</taxon>
    </lineage>
</organism>
<protein>
    <submittedName>
        <fullName evidence="1">Uncharacterized protein</fullName>
    </submittedName>
</protein>
<sequence>MKKIIFILLIFSLILVFIVTYIQPKNNKIFVKSYTYMNIDTKGTKLSKKNAVESKTKIKFDFLYKNKIILQGKIKYPDNTEDKFYIEGEIKKSEDNENIIFGDLVDKSNTFEIIDFRLDNDFKNSFLYSVDDYKNVEKSNIKKAIRLYLLNKKTRNFTMIEILNPNYTKSQREFIDKLETGKMDLKTKFWYSKLVKHTTRIKENKINEIKVAGIHPKYSSELHYHTYDFLGAHISEFIEIGYYYNYPAKTVGHGNVVTILKIEKKYNSCADYPEFSDPNNSSLVIGLGRDSVIQLQTDEGEYIRDLTLAKQAKESNNELQTKIGWASGNPKTGINVPLD</sequence>
<gene>
    <name evidence="1" type="ORF">SAMN02745135_02612</name>
</gene>
<dbReference type="AlphaFoldDB" id="A0A1M5WS07"/>